<evidence type="ECO:0000313" key="8">
    <source>
        <dbReference type="Proteomes" id="UP000541352"/>
    </source>
</evidence>
<comment type="catalytic activity">
    <reaction evidence="1">
        <text>ATP + protein L-histidine = ADP + protein N-phospho-L-histidine.</text>
        <dbReference type="EC" id="2.7.13.3"/>
    </reaction>
</comment>
<dbReference type="SUPFAM" id="SSF47384">
    <property type="entry name" value="Homodimeric domain of signal transducing histidine kinase"/>
    <property type="match status" value="1"/>
</dbReference>
<keyword evidence="8" id="KW-1185">Reference proteome</keyword>
<dbReference type="Proteomes" id="UP000541352">
    <property type="component" value="Unassembled WGS sequence"/>
</dbReference>
<dbReference type="InterPro" id="IPR036097">
    <property type="entry name" value="HisK_dim/P_sf"/>
</dbReference>
<evidence type="ECO:0000256" key="4">
    <source>
        <dbReference type="SAM" id="Phobius"/>
    </source>
</evidence>
<dbReference type="PANTHER" id="PTHR43547">
    <property type="entry name" value="TWO-COMPONENT HISTIDINE KINASE"/>
    <property type="match status" value="1"/>
</dbReference>
<keyword evidence="4" id="KW-0472">Membrane</keyword>
<sequence>MKALFPYLLLLFVASIVLAQKPTPIDPELQKLQADLTAAKHDTTRMMALTDIANYYEDKSQTDSALIYALRAEQLAKYYRNYHKSPKVFNTLGNIYTLLQKKTIDATLEKKYLELSGQYYKKSLDLAHKVKNEEYFSIAWFNFNRIYFDSSKYQYFKGSFELINHIQKKIKLTKIDSTLIRMTYARICSELDYEIGSKKFNTYLNLYKRFTLKTGYNYEYFCLLSFEQQAIIGKKSDEQHILKQYAIYNQSFKEPEHKEALYLNLAQYYFTIQDYKKSYQLCADFSPQKNDEAHANLAHYRLAVFGIKYMLMGQNTYMLNRNQEAIDYLNKAIHYMNLAENIIGMDNEKYHTLVYLSKAYKKAGNYKQALACNEEADVLYKQMHDVGKQALMAENDVQLEQIKQDKKVQAAQTQALLKEQEAQIEKRQKYIFALLALVALLSTAWAFYNFRKTRQQNAIISQQAAALEETNHLKDKIFALLSHDLRAPINRLIVSLNHSIESQRSTIQSELKGVQDILNNVLYWASMQLKGSTPVYTAVPLRPLAESLMSEYEHNFNEKNITFLNAIDAQCELKTDENYLKIILRNLLTNAIKFTAENGFIQLDCQIKDKVAQIIVRDTGIGIAPDKLQQVFYYPTPNAGTKKEKGTGLGLGLSLDIAKKLGGDIQLKSQVGKGTQVTVCLPV</sequence>
<proteinExistence type="predicted"/>
<feature type="transmembrane region" description="Helical" evidence="4">
    <location>
        <begin position="430"/>
        <end position="448"/>
    </location>
</feature>
<dbReference type="PANTHER" id="PTHR43547:SF2">
    <property type="entry name" value="HYBRID SIGNAL TRANSDUCTION HISTIDINE KINASE C"/>
    <property type="match status" value="1"/>
</dbReference>
<dbReference type="PRINTS" id="PR00344">
    <property type="entry name" value="BCTRLSENSOR"/>
</dbReference>
<keyword evidence="7" id="KW-0808">Transferase</keyword>
<dbReference type="InterPro" id="IPR011990">
    <property type="entry name" value="TPR-like_helical_dom_sf"/>
</dbReference>
<evidence type="ECO:0000259" key="6">
    <source>
        <dbReference type="PROSITE" id="PS50109"/>
    </source>
</evidence>
<reference evidence="7 8" key="1">
    <citation type="submission" date="2020-08" db="EMBL/GenBank/DDBJ databases">
        <title>Genomic Encyclopedia of Type Strains, Phase IV (KMG-IV): sequencing the most valuable type-strain genomes for metagenomic binning, comparative biology and taxonomic classification.</title>
        <authorList>
            <person name="Goeker M."/>
        </authorList>
    </citation>
    <scope>NUCLEOTIDE SEQUENCE [LARGE SCALE GENOMIC DNA]</scope>
    <source>
        <strain evidence="7 8">DSM 17976</strain>
    </source>
</reference>
<dbReference type="InterPro" id="IPR005467">
    <property type="entry name" value="His_kinase_dom"/>
</dbReference>
<organism evidence="7 8">
    <name type="scientific">Runella defluvii</name>
    <dbReference type="NCBI Taxonomy" id="370973"/>
    <lineage>
        <taxon>Bacteria</taxon>
        <taxon>Pseudomonadati</taxon>
        <taxon>Bacteroidota</taxon>
        <taxon>Cytophagia</taxon>
        <taxon>Cytophagales</taxon>
        <taxon>Spirosomataceae</taxon>
        <taxon>Runella</taxon>
    </lineage>
</organism>
<evidence type="ECO:0000256" key="3">
    <source>
        <dbReference type="ARBA" id="ARBA00022553"/>
    </source>
</evidence>
<keyword evidence="7" id="KW-0418">Kinase</keyword>
<dbReference type="SMART" id="SM00387">
    <property type="entry name" value="HATPase_c"/>
    <property type="match status" value="1"/>
</dbReference>
<dbReference type="EMBL" id="JACIBY010000031">
    <property type="protein sequence ID" value="MBB3842260.1"/>
    <property type="molecule type" value="Genomic_DNA"/>
</dbReference>
<keyword evidence="3" id="KW-0597">Phosphoprotein</keyword>
<keyword evidence="4" id="KW-0812">Transmembrane</keyword>
<gene>
    <name evidence="7" type="ORF">FHS57_006291</name>
</gene>
<feature type="domain" description="Histidine kinase" evidence="6">
    <location>
        <begin position="480"/>
        <end position="683"/>
    </location>
</feature>
<keyword evidence="4" id="KW-1133">Transmembrane helix</keyword>
<dbReference type="SUPFAM" id="SSF55874">
    <property type="entry name" value="ATPase domain of HSP90 chaperone/DNA topoisomerase II/histidine kinase"/>
    <property type="match status" value="1"/>
</dbReference>
<dbReference type="Gene3D" id="1.10.287.130">
    <property type="match status" value="1"/>
</dbReference>
<dbReference type="Gene3D" id="1.25.40.10">
    <property type="entry name" value="Tetratricopeptide repeat domain"/>
    <property type="match status" value="2"/>
</dbReference>
<name>A0A7W5ZT65_9BACT</name>
<evidence type="ECO:0000256" key="1">
    <source>
        <dbReference type="ARBA" id="ARBA00000085"/>
    </source>
</evidence>
<dbReference type="EC" id="2.7.13.3" evidence="2"/>
<accession>A0A7W5ZT65</accession>
<dbReference type="Gene3D" id="3.30.565.10">
    <property type="entry name" value="Histidine kinase-like ATPase, C-terminal domain"/>
    <property type="match status" value="1"/>
</dbReference>
<protein>
    <recommendedName>
        <fullName evidence="2">histidine kinase</fullName>
        <ecNumber evidence="2">2.7.13.3</ecNumber>
    </recommendedName>
</protein>
<dbReference type="InterPro" id="IPR036890">
    <property type="entry name" value="HATPase_C_sf"/>
</dbReference>
<feature type="chain" id="PRO_5031495378" description="histidine kinase" evidence="5">
    <location>
        <begin position="20"/>
        <end position="683"/>
    </location>
</feature>
<comment type="caution">
    <text evidence="7">The sequence shown here is derived from an EMBL/GenBank/DDBJ whole genome shotgun (WGS) entry which is preliminary data.</text>
</comment>
<evidence type="ECO:0000313" key="7">
    <source>
        <dbReference type="EMBL" id="MBB3842260.1"/>
    </source>
</evidence>
<dbReference type="InterPro" id="IPR004358">
    <property type="entry name" value="Sig_transdc_His_kin-like_C"/>
</dbReference>
<evidence type="ECO:0000256" key="2">
    <source>
        <dbReference type="ARBA" id="ARBA00012438"/>
    </source>
</evidence>
<dbReference type="PROSITE" id="PS50109">
    <property type="entry name" value="HIS_KIN"/>
    <property type="match status" value="1"/>
</dbReference>
<evidence type="ECO:0000256" key="5">
    <source>
        <dbReference type="SAM" id="SignalP"/>
    </source>
</evidence>
<feature type="signal peptide" evidence="5">
    <location>
        <begin position="1"/>
        <end position="19"/>
    </location>
</feature>
<dbReference type="AlphaFoldDB" id="A0A7W5ZT65"/>
<dbReference type="Pfam" id="PF02518">
    <property type="entry name" value="HATPase_c"/>
    <property type="match status" value="1"/>
</dbReference>
<dbReference type="GO" id="GO:0000155">
    <property type="term" value="F:phosphorelay sensor kinase activity"/>
    <property type="evidence" value="ECO:0007669"/>
    <property type="project" value="InterPro"/>
</dbReference>
<dbReference type="InterPro" id="IPR003594">
    <property type="entry name" value="HATPase_dom"/>
</dbReference>
<keyword evidence="5" id="KW-0732">Signal</keyword>
<dbReference type="RefSeq" id="WP_183980505.1">
    <property type="nucleotide sequence ID" value="NZ_JACIBY010000031.1"/>
</dbReference>